<feature type="region of interest" description="Disordered" evidence="1">
    <location>
        <begin position="201"/>
        <end position="226"/>
    </location>
</feature>
<evidence type="ECO:0000256" key="1">
    <source>
        <dbReference type="SAM" id="MobiDB-lite"/>
    </source>
</evidence>
<name>A0A316VMJ6_9BASI</name>
<evidence type="ECO:0000313" key="4">
    <source>
        <dbReference type="Proteomes" id="UP000245771"/>
    </source>
</evidence>
<accession>A0A316VMJ6</accession>
<proteinExistence type="predicted"/>
<dbReference type="AlphaFoldDB" id="A0A316VMJ6"/>
<evidence type="ECO:0000256" key="2">
    <source>
        <dbReference type="SAM" id="SignalP"/>
    </source>
</evidence>
<dbReference type="RefSeq" id="XP_025358806.1">
    <property type="nucleotide sequence ID" value="XM_025497627.1"/>
</dbReference>
<keyword evidence="2" id="KW-0732">Signal</keyword>
<evidence type="ECO:0000313" key="3">
    <source>
        <dbReference type="EMBL" id="PWN38504.1"/>
    </source>
</evidence>
<dbReference type="Proteomes" id="UP000245771">
    <property type="component" value="Unassembled WGS sequence"/>
</dbReference>
<gene>
    <name evidence="3" type="ORF">FA14DRAFT_153825</name>
</gene>
<reference evidence="3 4" key="1">
    <citation type="journal article" date="2018" name="Mol. Biol. Evol.">
        <title>Broad Genomic Sampling Reveals a Smut Pathogenic Ancestry of the Fungal Clade Ustilaginomycotina.</title>
        <authorList>
            <person name="Kijpornyongpan T."/>
            <person name="Mondo S.J."/>
            <person name="Barry K."/>
            <person name="Sandor L."/>
            <person name="Lee J."/>
            <person name="Lipzen A."/>
            <person name="Pangilinan J."/>
            <person name="LaButti K."/>
            <person name="Hainaut M."/>
            <person name="Henrissat B."/>
            <person name="Grigoriev I.V."/>
            <person name="Spatafora J.W."/>
            <person name="Aime M.C."/>
        </authorList>
    </citation>
    <scope>NUCLEOTIDE SEQUENCE [LARGE SCALE GENOMIC DNA]</scope>
    <source>
        <strain evidence="3 4">MCA 3882</strain>
    </source>
</reference>
<feature type="chain" id="PRO_5016296509" evidence="2">
    <location>
        <begin position="26"/>
        <end position="226"/>
    </location>
</feature>
<organism evidence="3 4">
    <name type="scientific">Meira miltonrushii</name>
    <dbReference type="NCBI Taxonomy" id="1280837"/>
    <lineage>
        <taxon>Eukaryota</taxon>
        <taxon>Fungi</taxon>
        <taxon>Dikarya</taxon>
        <taxon>Basidiomycota</taxon>
        <taxon>Ustilaginomycotina</taxon>
        <taxon>Exobasidiomycetes</taxon>
        <taxon>Exobasidiales</taxon>
        <taxon>Brachybasidiaceae</taxon>
        <taxon>Meira</taxon>
    </lineage>
</organism>
<protein>
    <submittedName>
        <fullName evidence="3">Uncharacterized protein</fullName>
    </submittedName>
</protein>
<dbReference type="InParanoid" id="A0A316VMJ6"/>
<dbReference type="GeneID" id="37019408"/>
<feature type="compositionally biased region" description="Basic and acidic residues" evidence="1">
    <location>
        <begin position="208"/>
        <end position="226"/>
    </location>
</feature>
<keyword evidence="4" id="KW-1185">Reference proteome</keyword>
<dbReference type="EMBL" id="KZ819602">
    <property type="protein sequence ID" value="PWN38504.1"/>
    <property type="molecule type" value="Genomic_DNA"/>
</dbReference>
<sequence>MMRCLASASMLYSILVLCPFLNLEATLTNAGSAEPSKSAQYSSIPAQAQSSIDDDDTITHVYKRIRGNTGHTIAVPIPRGEELLKHDGRGKQPKNYNTIEQVIGRGVKRMMESNPNIQEKDAIQLMQEKIEQKSIKECKQKRERLQQERILHPKKDLRKTNGRRSYEVEKARSIAHMLKTKNNGIFNRDQAEIEFEAKRELKRKKDRERKQIQRNAQKEAKLKSSR</sequence>
<feature type="signal peptide" evidence="2">
    <location>
        <begin position="1"/>
        <end position="25"/>
    </location>
</feature>